<feature type="domain" description="Aminopeptidase N-like N-terminal" evidence="4">
    <location>
        <begin position="94"/>
        <end position="260"/>
    </location>
</feature>
<accession>A0A238X710</accession>
<dbReference type="InterPro" id="IPR034015">
    <property type="entry name" value="M1_LTA4H"/>
</dbReference>
<feature type="domain" description="Peptidase M1 membrane alanine aminopeptidase" evidence="3">
    <location>
        <begin position="368"/>
        <end position="519"/>
    </location>
</feature>
<dbReference type="CDD" id="cd09603">
    <property type="entry name" value="M1_APN_like"/>
    <property type="match status" value="1"/>
</dbReference>
<dbReference type="InterPro" id="IPR027268">
    <property type="entry name" value="Peptidase_M4/M1_CTD_sf"/>
</dbReference>
<dbReference type="AlphaFoldDB" id="A0A238X710"/>
<dbReference type="Gene3D" id="2.60.40.1730">
    <property type="entry name" value="tricorn interacting facor f3 domain"/>
    <property type="match status" value="1"/>
</dbReference>
<keyword evidence="2" id="KW-0862">Zinc</keyword>
<feature type="active site" description="Proton donor" evidence="1">
    <location>
        <position position="384"/>
    </location>
</feature>
<sequence>MEGSASLRKKRHLQTTRLVALMYGGEAALRDEFRSLRHTPTVLPVRSYLLPFLAGLLSLAHLSSAQLMQPKTTFTRADSLRGHLTPLRTCYDINYYHLDVKLDVDKKSISGSNVFQFTATQDFTKLQFDLFANLKVDKVEYQGKAVPYTREANAVFVTFPEAIRKGSRAAFTVYYSGQPTVAKHAPWDGGFVFTQDAKGKPWVATACQGVGASIWWPTKDHQADEVDSMLISVTVPKGLTDVSNGRLRRTTTVKGGATRFDWFVDNPINNYDVALNVGNYTHFADTYAGEKGPLTLDYWVLPENLAKAKTQFTANVKPMLKSMEYWFGPYPFYEDGFKLVETPHLGMEHQSAVAYGNKYQNGYLGRDRSETGWGLKWDFIIIHESGHEWFGNNITSKDIADMWVHEGFTCYSEGLFVESQFGKKAGQQYIHGQRRNIQNDGPIIGPYEVNKEGSGDMYDKGSNMLNMIRTAVVPDDAKWRELLRGLSRTFYHQTVTTEQIVSYFNQQTGQDLTPVFNQFLRHPGIPTLEVRFSGDGQPQARWIADESDFNLPARLRTKGGEYRTLPMTTSFQPVNLPGLTKENLEVDVENYYIGVLVE</sequence>
<dbReference type="PANTHER" id="PTHR45726">
    <property type="entry name" value="LEUKOTRIENE A-4 HYDROLASE"/>
    <property type="match status" value="1"/>
</dbReference>
<keyword evidence="2" id="KW-0479">Metal-binding</keyword>
<evidence type="ECO:0000256" key="1">
    <source>
        <dbReference type="PIRSR" id="PIRSR634015-1"/>
    </source>
</evidence>
<gene>
    <name evidence="5" type="ORF">SAMN06269173_103463</name>
</gene>
<feature type="binding site" evidence="2">
    <location>
        <position position="406"/>
    </location>
    <ligand>
        <name>Zn(2+)</name>
        <dbReference type="ChEBI" id="CHEBI:29105"/>
        <note>catalytic</note>
    </ligand>
</feature>
<feature type="active site" description="Proton donor" evidence="1">
    <location>
        <position position="458"/>
    </location>
</feature>
<dbReference type="PANTHER" id="PTHR45726:SF3">
    <property type="entry name" value="LEUKOTRIENE A-4 HYDROLASE"/>
    <property type="match status" value="1"/>
</dbReference>
<evidence type="ECO:0000259" key="3">
    <source>
        <dbReference type="Pfam" id="PF01433"/>
    </source>
</evidence>
<protein>
    <submittedName>
        <fullName evidence="5">Peptidase family M1</fullName>
    </submittedName>
</protein>
<evidence type="ECO:0000256" key="2">
    <source>
        <dbReference type="PIRSR" id="PIRSR634015-3"/>
    </source>
</evidence>
<feature type="binding site" evidence="2">
    <location>
        <position position="383"/>
    </location>
    <ligand>
        <name>Zn(2+)</name>
        <dbReference type="ChEBI" id="CHEBI:29105"/>
        <note>catalytic</note>
    </ligand>
</feature>
<dbReference type="Pfam" id="PF01433">
    <property type="entry name" value="Peptidase_M1"/>
    <property type="match status" value="1"/>
</dbReference>
<dbReference type="InterPro" id="IPR014782">
    <property type="entry name" value="Peptidase_M1_dom"/>
</dbReference>
<reference evidence="6" key="1">
    <citation type="submission" date="2017-06" db="EMBL/GenBank/DDBJ databases">
        <authorList>
            <person name="Varghese N."/>
            <person name="Submissions S."/>
        </authorList>
    </citation>
    <scope>NUCLEOTIDE SEQUENCE [LARGE SCALE GENOMIC DNA]</scope>
    <source>
        <strain evidence="6">DSM 28041</strain>
    </source>
</reference>
<comment type="cofactor">
    <cofactor evidence="2">
        <name>Zn(2+)</name>
        <dbReference type="ChEBI" id="CHEBI:29105"/>
    </cofactor>
    <text evidence="2">Binds 1 zinc ion per subunit.</text>
</comment>
<dbReference type="RefSeq" id="WP_245855310.1">
    <property type="nucleotide sequence ID" value="NZ_FZNS01000003.1"/>
</dbReference>
<dbReference type="Gene3D" id="1.10.390.10">
    <property type="entry name" value="Neutral Protease Domain 2"/>
    <property type="match status" value="1"/>
</dbReference>
<dbReference type="SUPFAM" id="SSF55486">
    <property type="entry name" value="Metalloproteases ('zincins'), catalytic domain"/>
    <property type="match status" value="1"/>
</dbReference>
<dbReference type="Proteomes" id="UP000198310">
    <property type="component" value="Unassembled WGS sequence"/>
</dbReference>
<dbReference type="InterPro" id="IPR042097">
    <property type="entry name" value="Aminopeptidase_N-like_N_sf"/>
</dbReference>
<evidence type="ECO:0000313" key="5">
    <source>
        <dbReference type="EMBL" id="SNR53629.1"/>
    </source>
</evidence>
<name>A0A238X710_9BACT</name>
<organism evidence="5 6">
    <name type="scientific">Hymenobacter mucosus</name>
    <dbReference type="NCBI Taxonomy" id="1411120"/>
    <lineage>
        <taxon>Bacteria</taxon>
        <taxon>Pseudomonadati</taxon>
        <taxon>Bacteroidota</taxon>
        <taxon>Cytophagia</taxon>
        <taxon>Cytophagales</taxon>
        <taxon>Hymenobacteraceae</taxon>
        <taxon>Hymenobacter</taxon>
    </lineage>
</organism>
<dbReference type="InterPro" id="IPR045357">
    <property type="entry name" value="Aminopeptidase_N-like_N"/>
</dbReference>
<dbReference type="GO" id="GO:0008237">
    <property type="term" value="F:metallopeptidase activity"/>
    <property type="evidence" value="ECO:0007669"/>
    <property type="project" value="InterPro"/>
</dbReference>
<dbReference type="SUPFAM" id="SSF63737">
    <property type="entry name" value="Leukotriene A4 hydrolase N-terminal domain"/>
    <property type="match status" value="1"/>
</dbReference>
<evidence type="ECO:0000313" key="6">
    <source>
        <dbReference type="Proteomes" id="UP000198310"/>
    </source>
</evidence>
<dbReference type="EMBL" id="FZNS01000003">
    <property type="protein sequence ID" value="SNR53629.1"/>
    <property type="molecule type" value="Genomic_DNA"/>
</dbReference>
<feature type="binding site" evidence="2">
    <location>
        <position position="387"/>
    </location>
    <ligand>
        <name>Zn(2+)</name>
        <dbReference type="ChEBI" id="CHEBI:29105"/>
        <note>catalytic</note>
    </ligand>
</feature>
<dbReference type="Pfam" id="PF17900">
    <property type="entry name" value="Peptidase_M1_N"/>
    <property type="match status" value="1"/>
</dbReference>
<dbReference type="GO" id="GO:0008270">
    <property type="term" value="F:zinc ion binding"/>
    <property type="evidence" value="ECO:0007669"/>
    <property type="project" value="InterPro"/>
</dbReference>
<evidence type="ECO:0000259" key="4">
    <source>
        <dbReference type="Pfam" id="PF17900"/>
    </source>
</evidence>
<keyword evidence="6" id="KW-1185">Reference proteome</keyword>
<proteinExistence type="predicted"/>